<comment type="caution">
    <text evidence="1">The sequence shown here is derived from an EMBL/GenBank/DDBJ whole genome shotgun (WGS) entry which is preliminary data.</text>
</comment>
<name>A0A820BES0_9BILA</name>
<gene>
    <name evidence="1" type="ORF">OKA104_LOCUS40974</name>
</gene>
<dbReference type="Proteomes" id="UP000663881">
    <property type="component" value="Unassembled WGS sequence"/>
</dbReference>
<organism evidence="1 2">
    <name type="scientific">Adineta steineri</name>
    <dbReference type="NCBI Taxonomy" id="433720"/>
    <lineage>
        <taxon>Eukaryota</taxon>
        <taxon>Metazoa</taxon>
        <taxon>Spiralia</taxon>
        <taxon>Gnathifera</taxon>
        <taxon>Rotifera</taxon>
        <taxon>Eurotatoria</taxon>
        <taxon>Bdelloidea</taxon>
        <taxon>Adinetida</taxon>
        <taxon>Adinetidae</taxon>
        <taxon>Adineta</taxon>
    </lineage>
</organism>
<accession>A0A820BES0</accession>
<evidence type="ECO:0000313" key="2">
    <source>
        <dbReference type="Proteomes" id="UP000663881"/>
    </source>
</evidence>
<proteinExistence type="predicted"/>
<protein>
    <submittedName>
        <fullName evidence="1">Uncharacterized protein</fullName>
    </submittedName>
</protein>
<reference evidence="1" key="1">
    <citation type="submission" date="2021-02" db="EMBL/GenBank/DDBJ databases">
        <authorList>
            <person name="Nowell W R."/>
        </authorList>
    </citation>
    <scope>NUCLEOTIDE SEQUENCE</scope>
</reference>
<sequence>MLQNDAAMDESKQLSSIKELLKNIKFYNTMFNMGTAKPEDTGEPNIDLIIARCFVQNVTEFATSNVIVSVLSIELETMKSQYMMNMSEIQNNHSKSKHLFNI</sequence>
<evidence type="ECO:0000313" key="1">
    <source>
        <dbReference type="EMBL" id="CAF4200719.1"/>
    </source>
</evidence>
<dbReference type="EMBL" id="CAJOAY010009257">
    <property type="protein sequence ID" value="CAF4200719.1"/>
    <property type="molecule type" value="Genomic_DNA"/>
</dbReference>
<dbReference type="AlphaFoldDB" id="A0A820BES0"/>